<evidence type="ECO:0000313" key="1">
    <source>
        <dbReference type="EMBL" id="MBK1864959.1"/>
    </source>
</evidence>
<organism evidence="1 2">
    <name type="scientific">Taklimakanibacter albus</name>
    <dbReference type="NCBI Taxonomy" id="2800327"/>
    <lineage>
        <taxon>Bacteria</taxon>
        <taxon>Pseudomonadati</taxon>
        <taxon>Pseudomonadota</taxon>
        <taxon>Alphaproteobacteria</taxon>
        <taxon>Hyphomicrobiales</taxon>
        <taxon>Aestuariivirgaceae</taxon>
        <taxon>Taklimakanibacter</taxon>
    </lineage>
</organism>
<name>A0ACC5QX65_9HYPH</name>
<protein>
    <submittedName>
        <fullName evidence="1">Uncharacterized protein</fullName>
    </submittedName>
</protein>
<evidence type="ECO:0000313" key="2">
    <source>
        <dbReference type="Proteomes" id="UP000616151"/>
    </source>
</evidence>
<accession>A0ACC5QX65</accession>
<keyword evidence="2" id="KW-1185">Reference proteome</keyword>
<sequence length="137" mass="15214">MKILRSLVLAAAFASAPPAARAEVVIRNDWGGVVRVYYQRVLELNQRGESVRIGGTCGSACTLYLAVQRYCVEADARLRFHAVHLKGNDKMARLFTRWLFSKYPPAVQAWIKGQGGLSSRALILRGEALRKAVRICP</sequence>
<dbReference type="EMBL" id="JAENHL010000003">
    <property type="protein sequence ID" value="MBK1864959.1"/>
    <property type="molecule type" value="Genomic_DNA"/>
</dbReference>
<gene>
    <name evidence="1" type="ORF">JHL16_01215</name>
</gene>
<comment type="caution">
    <text evidence="1">The sequence shown here is derived from an EMBL/GenBank/DDBJ whole genome shotgun (WGS) entry which is preliminary data.</text>
</comment>
<reference evidence="1" key="1">
    <citation type="submission" date="2021-01" db="EMBL/GenBank/DDBJ databases">
        <authorList>
            <person name="Sun Q."/>
        </authorList>
    </citation>
    <scope>NUCLEOTIDE SEQUENCE</scope>
    <source>
        <strain evidence="1">YIM B02566</strain>
    </source>
</reference>
<proteinExistence type="predicted"/>
<dbReference type="Proteomes" id="UP000616151">
    <property type="component" value="Unassembled WGS sequence"/>
</dbReference>